<dbReference type="SUPFAM" id="SSF53649">
    <property type="entry name" value="Alkaline phosphatase-like"/>
    <property type="match status" value="1"/>
</dbReference>
<feature type="domain" description="Sulfatase N-terminal" evidence="7">
    <location>
        <begin position="8"/>
        <end position="350"/>
    </location>
</feature>
<keyword evidence="4" id="KW-0732">Signal</keyword>
<dbReference type="Pfam" id="PF00884">
    <property type="entry name" value="Sulfatase"/>
    <property type="match status" value="1"/>
</dbReference>
<comment type="similarity">
    <text evidence="2">Belongs to the sulfatase family.</text>
</comment>
<keyword evidence="6" id="KW-0106">Calcium</keyword>
<evidence type="ECO:0000259" key="7">
    <source>
        <dbReference type="Pfam" id="PF00884"/>
    </source>
</evidence>
<accession>A0A852ZRJ4</accession>
<organism evidence="8 9">
    <name type="scientific">Actinopolymorpha rutila</name>
    <dbReference type="NCBI Taxonomy" id="446787"/>
    <lineage>
        <taxon>Bacteria</taxon>
        <taxon>Bacillati</taxon>
        <taxon>Actinomycetota</taxon>
        <taxon>Actinomycetes</taxon>
        <taxon>Propionibacteriales</taxon>
        <taxon>Actinopolymorphaceae</taxon>
        <taxon>Actinopolymorpha</taxon>
    </lineage>
</organism>
<dbReference type="InterPro" id="IPR050738">
    <property type="entry name" value="Sulfatase"/>
</dbReference>
<dbReference type="PANTHER" id="PTHR42693">
    <property type="entry name" value="ARYLSULFATASE FAMILY MEMBER"/>
    <property type="match status" value="1"/>
</dbReference>
<dbReference type="Proteomes" id="UP000579605">
    <property type="component" value="Unassembled WGS sequence"/>
</dbReference>
<name>A0A852ZRJ4_9ACTN</name>
<comment type="cofactor">
    <cofactor evidence="1">
        <name>Ca(2+)</name>
        <dbReference type="ChEBI" id="CHEBI:29108"/>
    </cofactor>
</comment>
<dbReference type="GO" id="GO:0004065">
    <property type="term" value="F:arylsulfatase activity"/>
    <property type="evidence" value="ECO:0007669"/>
    <property type="project" value="TreeGrafter"/>
</dbReference>
<gene>
    <name evidence="8" type="ORF">F4554_003844</name>
</gene>
<dbReference type="AlphaFoldDB" id="A0A852ZRJ4"/>
<keyword evidence="3" id="KW-0479">Metal-binding</keyword>
<dbReference type="Gene3D" id="3.40.720.10">
    <property type="entry name" value="Alkaline Phosphatase, subunit A"/>
    <property type="match status" value="1"/>
</dbReference>
<evidence type="ECO:0000313" key="8">
    <source>
        <dbReference type="EMBL" id="NYH91206.1"/>
    </source>
</evidence>
<dbReference type="InterPro" id="IPR000917">
    <property type="entry name" value="Sulfatase_N"/>
</dbReference>
<evidence type="ECO:0000256" key="4">
    <source>
        <dbReference type="ARBA" id="ARBA00022729"/>
    </source>
</evidence>
<keyword evidence="9" id="KW-1185">Reference proteome</keyword>
<dbReference type="PANTHER" id="PTHR42693:SF42">
    <property type="entry name" value="ARYLSULFATASE G"/>
    <property type="match status" value="1"/>
</dbReference>
<evidence type="ECO:0000256" key="1">
    <source>
        <dbReference type="ARBA" id="ARBA00001913"/>
    </source>
</evidence>
<dbReference type="InterPro" id="IPR024607">
    <property type="entry name" value="Sulfatase_CS"/>
</dbReference>
<comment type="caution">
    <text evidence="8">The sequence shown here is derived from an EMBL/GenBank/DDBJ whole genome shotgun (WGS) entry which is preliminary data.</text>
</comment>
<evidence type="ECO:0000256" key="2">
    <source>
        <dbReference type="ARBA" id="ARBA00008779"/>
    </source>
</evidence>
<evidence type="ECO:0000256" key="6">
    <source>
        <dbReference type="ARBA" id="ARBA00022837"/>
    </source>
</evidence>
<reference evidence="8 9" key="1">
    <citation type="submission" date="2020-07" db="EMBL/GenBank/DDBJ databases">
        <title>Sequencing the genomes of 1000 actinobacteria strains.</title>
        <authorList>
            <person name="Klenk H.-P."/>
        </authorList>
    </citation>
    <scope>NUCLEOTIDE SEQUENCE [LARGE SCALE GENOMIC DNA]</scope>
    <source>
        <strain evidence="8 9">DSM 18448</strain>
    </source>
</reference>
<keyword evidence="5" id="KW-0378">Hydrolase</keyword>
<dbReference type="CDD" id="cd16144">
    <property type="entry name" value="ARS_like"/>
    <property type="match status" value="1"/>
</dbReference>
<evidence type="ECO:0000256" key="5">
    <source>
        <dbReference type="ARBA" id="ARBA00022801"/>
    </source>
</evidence>
<dbReference type="PROSITE" id="PS00523">
    <property type="entry name" value="SULFATASE_1"/>
    <property type="match status" value="1"/>
</dbReference>
<dbReference type="InterPro" id="IPR017850">
    <property type="entry name" value="Alkaline_phosphatase_core_sf"/>
</dbReference>
<sequence>MTEACPRPNIVFVLIDDLGWADLGCYGSTFYETPHLDRLAAAGARFTNAYAAAPVCSPTRASIMTGKYPARVGVTQWIGGHAVGRLRDVPYFHELPLDEYSLARALRDGGSYQTWHVGKWHLGERRTWPDRHGFDVNVAGCQLGHPPSYMSPYGIPAIEDGPPGEYLTDRLTDEAVALVENAGDQPFFLNLWHYAVHTPIQAPEQLVRKYEEKARALGLDQVDAIKTGEPMPTWHQRHEYVQRRVVQSDPGYAAMIENLDTNIGRLLDALDRTGKADNTIVIFTSDNGGLSSCAGSPTCNAPLAEGKGWMYDGGLRVPLLIRWPGVVDPNTTLPDVVTSPDFYPTLLEAAAVLPIPQAPYSRAGEADGHTFLPLLMSGQSQSRPIFWHYPHYGNQGGTPGAAVREGDWKLVRFFEDNHVELYNLAEDISETRDLAGTNPATAARLDATLEHWLREVEARIPAPNPVSAYDDLPG</sequence>
<dbReference type="EMBL" id="JACBZH010000001">
    <property type="protein sequence ID" value="NYH91206.1"/>
    <property type="molecule type" value="Genomic_DNA"/>
</dbReference>
<dbReference type="Gene3D" id="3.30.1120.10">
    <property type="match status" value="1"/>
</dbReference>
<evidence type="ECO:0000313" key="9">
    <source>
        <dbReference type="Proteomes" id="UP000579605"/>
    </source>
</evidence>
<evidence type="ECO:0000256" key="3">
    <source>
        <dbReference type="ARBA" id="ARBA00022723"/>
    </source>
</evidence>
<dbReference type="RefSeq" id="WP_179788815.1">
    <property type="nucleotide sequence ID" value="NZ_BAAARR010000023.1"/>
</dbReference>
<proteinExistence type="inferred from homology"/>
<dbReference type="GO" id="GO:0046872">
    <property type="term" value="F:metal ion binding"/>
    <property type="evidence" value="ECO:0007669"/>
    <property type="project" value="UniProtKB-KW"/>
</dbReference>
<protein>
    <submittedName>
        <fullName evidence="8">Arylsulfatase A-like enzyme</fullName>
    </submittedName>
</protein>